<dbReference type="InterPro" id="IPR027417">
    <property type="entry name" value="P-loop_NTPase"/>
</dbReference>
<dbReference type="KEGG" id="psin:CAK95_04775"/>
<evidence type="ECO:0000256" key="1">
    <source>
        <dbReference type="ARBA" id="ARBA00005417"/>
    </source>
</evidence>
<organism evidence="6 7">
    <name type="scientific">Pseudorhodoplanes sinuspersici</name>
    <dbReference type="NCBI Taxonomy" id="1235591"/>
    <lineage>
        <taxon>Bacteria</taxon>
        <taxon>Pseudomonadati</taxon>
        <taxon>Pseudomonadota</taxon>
        <taxon>Alphaproteobacteria</taxon>
        <taxon>Hyphomicrobiales</taxon>
        <taxon>Pseudorhodoplanes</taxon>
    </lineage>
</organism>
<reference evidence="6 7" key="1">
    <citation type="submission" date="2017-05" db="EMBL/GenBank/DDBJ databases">
        <title>Full genome sequence of Pseudorhodoplanes sinuspersici.</title>
        <authorList>
            <person name="Dastgheib S.M.M."/>
            <person name="Shavandi M."/>
            <person name="Tirandaz H."/>
        </authorList>
    </citation>
    <scope>NUCLEOTIDE SEQUENCE [LARGE SCALE GENOMIC DNA]</scope>
    <source>
        <strain evidence="6 7">RIPI110</strain>
    </source>
</reference>
<dbReference type="PANTHER" id="PTHR42788:SF13">
    <property type="entry name" value="ALIPHATIC SULFONATES IMPORT ATP-BINDING PROTEIN SSUB"/>
    <property type="match status" value="1"/>
</dbReference>
<gene>
    <name evidence="6" type="ORF">CAK95_04775</name>
</gene>
<dbReference type="PANTHER" id="PTHR42788">
    <property type="entry name" value="TAURINE IMPORT ATP-BINDING PROTEIN-RELATED"/>
    <property type="match status" value="1"/>
</dbReference>
<dbReference type="GO" id="GO:0005524">
    <property type="term" value="F:ATP binding"/>
    <property type="evidence" value="ECO:0007669"/>
    <property type="project" value="UniProtKB-KW"/>
</dbReference>
<keyword evidence="3" id="KW-0547">Nucleotide-binding</keyword>
<accession>A0A1W6ZZC1</accession>
<dbReference type="InterPro" id="IPR003439">
    <property type="entry name" value="ABC_transporter-like_ATP-bd"/>
</dbReference>
<evidence type="ECO:0000256" key="3">
    <source>
        <dbReference type="ARBA" id="ARBA00022741"/>
    </source>
</evidence>
<evidence type="ECO:0000256" key="4">
    <source>
        <dbReference type="ARBA" id="ARBA00022840"/>
    </source>
</evidence>
<dbReference type="PROSITE" id="PS00211">
    <property type="entry name" value="ABC_TRANSPORTER_1"/>
    <property type="match status" value="1"/>
</dbReference>
<dbReference type="EMBL" id="CP021112">
    <property type="protein sequence ID" value="ARQ02747.1"/>
    <property type="molecule type" value="Genomic_DNA"/>
</dbReference>
<evidence type="ECO:0000256" key="2">
    <source>
        <dbReference type="ARBA" id="ARBA00022448"/>
    </source>
</evidence>
<name>A0A1W6ZZC1_9HYPH</name>
<keyword evidence="2" id="KW-0813">Transport</keyword>
<keyword evidence="4" id="KW-0067">ATP-binding</keyword>
<dbReference type="InterPro" id="IPR003593">
    <property type="entry name" value="AAA+_ATPase"/>
</dbReference>
<dbReference type="SUPFAM" id="SSF52540">
    <property type="entry name" value="P-loop containing nucleoside triphosphate hydrolases"/>
    <property type="match status" value="1"/>
</dbReference>
<dbReference type="Proteomes" id="UP000194137">
    <property type="component" value="Chromosome"/>
</dbReference>
<evidence type="ECO:0000259" key="5">
    <source>
        <dbReference type="PROSITE" id="PS50893"/>
    </source>
</evidence>
<protein>
    <recommendedName>
        <fullName evidence="5">ABC transporter domain-containing protein</fullName>
    </recommendedName>
</protein>
<dbReference type="InterPro" id="IPR017871">
    <property type="entry name" value="ABC_transporter-like_CS"/>
</dbReference>
<dbReference type="SMART" id="SM00382">
    <property type="entry name" value="AAA"/>
    <property type="match status" value="1"/>
</dbReference>
<dbReference type="CDD" id="cd03293">
    <property type="entry name" value="ABC_NrtD_SsuB_transporters"/>
    <property type="match status" value="1"/>
</dbReference>
<dbReference type="Gene3D" id="3.40.50.300">
    <property type="entry name" value="P-loop containing nucleotide triphosphate hydrolases"/>
    <property type="match status" value="1"/>
</dbReference>
<evidence type="ECO:0000313" key="7">
    <source>
        <dbReference type="Proteomes" id="UP000194137"/>
    </source>
</evidence>
<dbReference type="AlphaFoldDB" id="A0A1W6ZZC1"/>
<evidence type="ECO:0000313" key="6">
    <source>
        <dbReference type="EMBL" id="ARQ02747.1"/>
    </source>
</evidence>
<proteinExistence type="inferred from homology"/>
<comment type="similarity">
    <text evidence="1">Belongs to the ABC transporter superfamily.</text>
</comment>
<keyword evidence="7" id="KW-1185">Reference proteome</keyword>
<dbReference type="STRING" id="1235591.CAK95_04775"/>
<sequence>MDLRNIRKEFGGWRGARSWTALTDVDLSVETGEIVGILGPSGCGKSTLLNIVAGLETQYDGEFTIQGKTIEQQIEAGFRVAYVFQEARLLPWRTVRGNIEFALKASKFPQNESRVRVDRILELVELSKFAHFYPQQLSGGMQQRVSIARAFAIEPDILLMDEPFSALDEMTAQHLRESLLKIWSAFRTTIVFVSHNALEASFLADRVMIMSHGPAGTIRQEISLAGVRRPRSYDDLDLIEKSRAVVSALRKHSGRSDPVHA</sequence>
<dbReference type="Pfam" id="PF00005">
    <property type="entry name" value="ABC_tran"/>
    <property type="match status" value="1"/>
</dbReference>
<dbReference type="InterPro" id="IPR050166">
    <property type="entry name" value="ABC_transporter_ATP-bind"/>
</dbReference>
<feature type="domain" description="ABC transporter" evidence="5">
    <location>
        <begin position="1"/>
        <end position="237"/>
    </location>
</feature>
<dbReference type="PROSITE" id="PS50893">
    <property type="entry name" value="ABC_TRANSPORTER_2"/>
    <property type="match status" value="1"/>
</dbReference>
<dbReference type="GO" id="GO:0016887">
    <property type="term" value="F:ATP hydrolysis activity"/>
    <property type="evidence" value="ECO:0007669"/>
    <property type="project" value="InterPro"/>
</dbReference>